<evidence type="ECO:0008006" key="3">
    <source>
        <dbReference type="Google" id="ProtNLM"/>
    </source>
</evidence>
<evidence type="ECO:0000313" key="1">
    <source>
        <dbReference type="EMBL" id="PQA60890.1"/>
    </source>
</evidence>
<dbReference type="RefSeq" id="WP_104713658.1">
    <property type="nucleotide sequence ID" value="NZ_PTRA01000001.1"/>
</dbReference>
<dbReference type="EMBL" id="PTRA01000001">
    <property type="protein sequence ID" value="PQA60890.1"/>
    <property type="molecule type" value="Genomic_DNA"/>
</dbReference>
<reference evidence="2" key="1">
    <citation type="submission" date="2018-02" db="EMBL/GenBank/DDBJ databases">
        <title>Genome sequencing of Solimonas sp. HR-BB.</title>
        <authorList>
            <person name="Lee Y."/>
            <person name="Jeon C.O."/>
        </authorList>
    </citation>
    <scope>NUCLEOTIDE SEQUENCE [LARGE SCALE GENOMIC DNA]</scope>
    <source>
        <strain evidence="2">HR-U</strain>
    </source>
</reference>
<comment type="caution">
    <text evidence="1">The sequence shown here is derived from an EMBL/GenBank/DDBJ whole genome shotgun (WGS) entry which is preliminary data.</text>
</comment>
<proteinExistence type="predicted"/>
<protein>
    <recommendedName>
        <fullName evidence="3">DUF86 domain-containing protein</fullName>
    </recommendedName>
</protein>
<dbReference type="Proteomes" id="UP000239590">
    <property type="component" value="Unassembled WGS sequence"/>
</dbReference>
<gene>
    <name evidence="1" type="ORF">C5O19_15125</name>
</gene>
<evidence type="ECO:0000313" key="2">
    <source>
        <dbReference type="Proteomes" id="UP000239590"/>
    </source>
</evidence>
<accession>A0A2S7ITG9</accession>
<dbReference type="AlphaFoldDB" id="A0A2S7ITG9"/>
<name>A0A2S7ITG9_9BACT</name>
<keyword evidence="2" id="KW-1185">Reference proteome</keyword>
<organism evidence="1 2">
    <name type="scientific">Siphonobacter curvatus</name>
    <dbReference type="NCBI Taxonomy" id="2094562"/>
    <lineage>
        <taxon>Bacteria</taxon>
        <taxon>Pseudomonadati</taxon>
        <taxon>Bacteroidota</taxon>
        <taxon>Cytophagia</taxon>
        <taxon>Cytophagales</taxon>
        <taxon>Cytophagaceae</taxon>
        <taxon>Siphonobacter</taxon>
    </lineage>
</organism>
<dbReference type="OrthoDB" id="955324at2"/>
<sequence>MKTYEEKCLFEIELSIHEIESSLGTGFVFEEEDTNVLLQETLEREIRLIGRALGRLVEINSVITFTATQSILQFCHSQEDSWDRIWTLLKTHLPSLKKEVQQWLHHE</sequence>